<evidence type="ECO:0000256" key="1">
    <source>
        <dbReference type="ARBA" id="ARBA00006620"/>
    </source>
</evidence>
<evidence type="ECO:0000256" key="5">
    <source>
        <dbReference type="ARBA" id="ARBA00022801"/>
    </source>
</evidence>
<evidence type="ECO:0000313" key="9">
    <source>
        <dbReference type="Proteomes" id="UP000199065"/>
    </source>
</evidence>
<reference evidence="8 9" key="1">
    <citation type="submission" date="2016-10" db="EMBL/GenBank/DDBJ databases">
        <authorList>
            <person name="de Groot N.N."/>
        </authorList>
    </citation>
    <scope>NUCLEOTIDE SEQUENCE [LARGE SCALE GENOMIC DNA]</scope>
    <source>
        <strain>J11</strain>
        <strain evidence="9">PG 39</strain>
    </source>
</reference>
<dbReference type="AlphaFoldDB" id="A0A1I2VDG9"/>
<keyword evidence="6" id="KW-0694">RNA-binding</keyword>
<evidence type="ECO:0000256" key="7">
    <source>
        <dbReference type="ARBA" id="ARBA00023016"/>
    </source>
</evidence>
<keyword evidence="4" id="KW-0255">Endonuclease</keyword>
<dbReference type="Gene3D" id="3.30.920.30">
    <property type="entry name" value="Hypothetical protein"/>
    <property type="match status" value="1"/>
</dbReference>
<dbReference type="STRING" id="185761.SAMN05660282_02150"/>
<keyword evidence="7" id="KW-0346">Stress response</keyword>
<dbReference type="Pfam" id="PF07927">
    <property type="entry name" value="HicA_toxin"/>
    <property type="match status" value="1"/>
</dbReference>
<keyword evidence="5" id="KW-0378">Hydrolase</keyword>
<evidence type="ECO:0000256" key="3">
    <source>
        <dbReference type="ARBA" id="ARBA00022722"/>
    </source>
</evidence>
<dbReference type="InterPro" id="IPR012933">
    <property type="entry name" value="HicA_mRNA_interferase"/>
</dbReference>
<evidence type="ECO:0000313" key="8">
    <source>
        <dbReference type="EMBL" id="SFG85191.1"/>
    </source>
</evidence>
<keyword evidence="3" id="KW-0540">Nuclease</keyword>
<gene>
    <name evidence="8" type="ORF">SAMN05660282_02150</name>
</gene>
<dbReference type="InterPro" id="IPR038570">
    <property type="entry name" value="HicA_sf"/>
</dbReference>
<evidence type="ECO:0008006" key="10">
    <source>
        <dbReference type="Google" id="ProtNLM"/>
    </source>
</evidence>
<comment type="similarity">
    <text evidence="1">Belongs to the HicA mRNA interferase family.</text>
</comment>
<proteinExistence type="inferred from homology"/>
<sequence length="77" mass="8813">MTRGFPTCSYKKIERIVRKYAGDPLRCNGSHCTYESPLNGKRFTLPKRAKDFKTHTVRKILVKDLGLSVEQAIQEVS</sequence>
<dbReference type="SUPFAM" id="SSF54786">
    <property type="entry name" value="YcfA/nrd intein domain"/>
    <property type="match status" value="1"/>
</dbReference>
<dbReference type="Proteomes" id="UP000199065">
    <property type="component" value="Unassembled WGS sequence"/>
</dbReference>
<keyword evidence="2" id="KW-1277">Toxin-antitoxin system</keyword>
<protein>
    <recommendedName>
        <fullName evidence="10">HicA toxin of toxin-antitoxin</fullName>
    </recommendedName>
</protein>
<dbReference type="EMBL" id="FOPJ01000019">
    <property type="protein sequence ID" value="SFG85191.1"/>
    <property type="molecule type" value="Genomic_DNA"/>
</dbReference>
<organism evidence="8 9">
    <name type="scientific">Corynebacterium spheniscorum</name>
    <dbReference type="NCBI Taxonomy" id="185761"/>
    <lineage>
        <taxon>Bacteria</taxon>
        <taxon>Bacillati</taxon>
        <taxon>Actinomycetota</taxon>
        <taxon>Actinomycetes</taxon>
        <taxon>Mycobacteriales</taxon>
        <taxon>Corynebacteriaceae</taxon>
        <taxon>Corynebacterium</taxon>
    </lineage>
</organism>
<evidence type="ECO:0000256" key="2">
    <source>
        <dbReference type="ARBA" id="ARBA00022649"/>
    </source>
</evidence>
<name>A0A1I2VDG9_9CORY</name>
<keyword evidence="9" id="KW-1185">Reference proteome</keyword>
<accession>A0A1I2VDG9</accession>
<evidence type="ECO:0000256" key="6">
    <source>
        <dbReference type="ARBA" id="ARBA00022884"/>
    </source>
</evidence>
<evidence type="ECO:0000256" key="4">
    <source>
        <dbReference type="ARBA" id="ARBA00022759"/>
    </source>
</evidence>